<dbReference type="Gene3D" id="3.90.75.20">
    <property type="match status" value="2"/>
</dbReference>
<gene>
    <name evidence="2" type="primary">M622L</name>
    <name evidence="2" type="ORF">MT325_M622L</name>
</gene>
<evidence type="ECO:0000313" key="3">
    <source>
        <dbReference type="Proteomes" id="UP000246715"/>
    </source>
</evidence>
<organismHost>
    <name type="scientific">Paramecium bursaria</name>
    <dbReference type="NCBI Taxonomy" id="74790"/>
</organismHost>
<dbReference type="SMART" id="SM00507">
    <property type="entry name" value="HNHc"/>
    <property type="match status" value="2"/>
</dbReference>
<dbReference type="InterPro" id="IPR044925">
    <property type="entry name" value="His-Me_finger_sf"/>
</dbReference>
<proteinExistence type="predicted"/>
<feature type="domain" description="HNH nuclease" evidence="1">
    <location>
        <begin position="232"/>
        <end position="281"/>
    </location>
</feature>
<protein>
    <submittedName>
        <fullName evidence="2">Uncharacterized protein M622L</fullName>
    </submittedName>
</protein>
<evidence type="ECO:0000259" key="1">
    <source>
        <dbReference type="SMART" id="SM00507"/>
    </source>
</evidence>
<accession>A7IV02</accession>
<dbReference type="Pfam" id="PF13392">
    <property type="entry name" value="HNH_3"/>
    <property type="match status" value="1"/>
</dbReference>
<dbReference type="EMBL" id="DQ491001">
    <property type="protein sequence ID" value="ABT14176.1"/>
    <property type="molecule type" value="Genomic_DNA"/>
</dbReference>
<name>A7IV02_PBCVM</name>
<evidence type="ECO:0000313" key="2">
    <source>
        <dbReference type="EMBL" id="ABT14176.1"/>
    </source>
</evidence>
<dbReference type="InterPro" id="IPR003615">
    <property type="entry name" value="HNH_nuc"/>
</dbReference>
<organism evidence="2 3">
    <name type="scientific">Paramecium bursaria Chlorella virus MT325</name>
    <name type="common">PBCV-MT325</name>
    <dbReference type="NCBI Taxonomy" id="346932"/>
    <lineage>
        <taxon>Viruses</taxon>
        <taxon>Varidnaviria</taxon>
        <taxon>Bamfordvirae</taxon>
        <taxon>Nucleocytoviricota</taxon>
        <taxon>Megaviricetes</taxon>
        <taxon>Algavirales</taxon>
        <taxon>Phycodnaviridae</taxon>
        <taxon>Chlorovirus</taxon>
        <taxon>Chlorovirus conductrix</taxon>
        <taxon>Paramecium bursaria Chlorella virus A1</taxon>
    </lineage>
</organism>
<dbReference type="Proteomes" id="UP000246715">
    <property type="component" value="Segment"/>
</dbReference>
<feature type="domain" description="HNH nuclease" evidence="1">
    <location>
        <begin position="58"/>
        <end position="107"/>
    </location>
</feature>
<reference evidence="2 3" key="1">
    <citation type="journal article" date="2007" name="Virology">
        <title>Sequence and annotation of the 314-kb MT325 and the 321-kb FR483 viruses that infect Chlorella Pbi.</title>
        <authorList>
            <person name="Fitzgerald L.A."/>
            <person name="Graves M.V."/>
            <person name="Li X."/>
            <person name="Feldblyum T."/>
            <person name="Hartigan J."/>
            <person name="Van Etten J.L."/>
        </authorList>
    </citation>
    <scope>NUCLEOTIDE SEQUENCE [LARGE SCALE GENOMIC DNA]</scope>
    <source>
        <strain evidence="2 3">MT325</strain>
    </source>
</reference>
<sequence>MFKTVEYFSDDGAHLILDRYETDCQVVRKKTTKRNVKIHTSKKGYQFVPLYANKESKKSRNFLLHRLFASTFYGKPEHPSFTPNHKNRIKSDNRVDNLEWASKKEQVEDRNEYEQPNQRIPIVRIDSRGNETYFDGSYDAEERTVHSRRSITDWCRKNRKCMAKDVYGGRYTWKFADTPEDLPGENWNFVEGEKKAVSQFGRVLVRMNEFYTSKKYAKEYTSESGYPAISVNGKMKFIHVLVAEQFIDNPENKPIVNHIDRMDTENASIANLEWATASENTLHAYDNGAFDGTTSARMAIRAVKLDTGEEFKFSSQHEAAKVLGIQQGGISASFRKEHYTFGGFAFFKI</sequence>
<dbReference type="SUPFAM" id="SSF54060">
    <property type="entry name" value="His-Me finger endonucleases"/>
    <property type="match status" value="2"/>
</dbReference>